<dbReference type="Proteomes" id="UP001174909">
    <property type="component" value="Unassembled WGS sequence"/>
</dbReference>
<feature type="non-terminal residue" evidence="6">
    <location>
        <position position="657"/>
    </location>
</feature>
<proteinExistence type="inferred from homology"/>
<evidence type="ECO:0000259" key="4">
    <source>
        <dbReference type="Pfam" id="PF26103"/>
    </source>
</evidence>
<comment type="caution">
    <text evidence="6">The sequence shown here is derived from an EMBL/GenBank/DDBJ whole genome shotgun (WGS) entry which is preliminary data.</text>
</comment>
<dbReference type="InterPro" id="IPR051436">
    <property type="entry name" value="Autophagy-related_EPG5"/>
</dbReference>
<reference evidence="6" key="1">
    <citation type="submission" date="2023-03" db="EMBL/GenBank/DDBJ databases">
        <authorList>
            <person name="Steffen K."/>
            <person name="Cardenas P."/>
        </authorList>
    </citation>
    <scope>NUCLEOTIDE SEQUENCE</scope>
</reference>
<evidence type="ECO:0000256" key="3">
    <source>
        <dbReference type="SAM" id="MobiDB-lite"/>
    </source>
</evidence>
<dbReference type="Pfam" id="PF26103">
    <property type="entry name" value="TPR_Epg5"/>
    <property type="match status" value="1"/>
</dbReference>
<comment type="similarity">
    <text evidence="1">Belongs to the EPG5 family.</text>
</comment>
<dbReference type="PANTHER" id="PTHR31139:SF4">
    <property type="entry name" value="ECTOPIC P GRANULES PROTEIN 5 HOMOLOG"/>
    <property type="match status" value="1"/>
</dbReference>
<accession>A0AA35U1P4</accession>
<keyword evidence="2" id="KW-0072">Autophagy</keyword>
<organism evidence="6 7">
    <name type="scientific">Geodia barretti</name>
    <name type="common">Barrett's horny sponge</name>
    <dbReference type="NCBI Taxonomy" id="519541"/>
    <lineage>
        <taxon>Eukaryota</taxon>
        <taxon>Metazoa</taxon>
        <taxon>Porifera</taxon>
        <taxon>Demospongiae</taxon>
        <taxon>Heteroscleromorpha</taxon>
        <taxon>Tetractinellida</taxon>
        <taxon>Astrophorina</taxon>
        <taxon>Geodiidae</taxon>
        <taxon>Geodia</taxon>
    </lineage>
</organism>
<dbReference type="InterPro" id="IPR059030">
    <property type="entry name" value="TPR_Epg5_mid"/>
</dbReference>
<dbReference type="PANTHER" id="PTHR31139">
    <property type="entry name" value="ECTOPIC P GRANULES PROTEIN 5 HOMOLOG"/>
    <property type="match status" value="1"/>
</dbReference>
<evidence type="ECO:0000256" key="2">
    <source>
        <dbReference type="ARBA" id="ARBA00023006"/>
    </source>
</evidence>
<evidence type="ECO:0000256" key="1">
    <source>
        <dbReference type="ARBA" id="ARBA00010948"/>
    </source>
</evidence>
<dbReference type="InterPro" id="IPR058750">
    <property type="entry name" value="TPR_Epg5"/>
</dbReference>
<dbReference type="GO" id="GO:0097352">
    <property type="term" value="P:autophagosome maturation"/>
    <property type="evidence" value="ECO:0007669"/>
    <property type="project" value="TreeGrafter"/>
</dbReference>
<protein>
    <submittedName>
        <fullName evidence="6">Ectopic P granules protein 5 homolog</fullName>
    </submittedName>
</protein>
<dbReference type="Pfam" id="PF26573">
    <property type="entry name" value="TPR_Epg5_2"/>
    <property type="match status" value="1"/>
</dbReference>
<dbReference type="GO" id="GO:0005737">
    <property type="term" value="C:cytoplasm"/>
    <property type="evidence" value="ECO:0007669"/>
    <property type="project" value="TreeGrafter"/>
</dbReference>
<gene>
    <name evidence="6" type="ORF">GBAR_LOCUS31834</name>
</gene>
<evidence type="ECO:0000313" key="6">
    <source>
        <dbReference type="EMBL" id="CAI8058550.1"/>
    </source>
</evidence>
<feature type="domain" description="Epg5-like central TPR repeats" evidence="4">
    <location>
        <begin position="526"/>
        <end position="630"/>
    </location>
</feature>
<sequence>MICFPEFTCNSIFHSSLSRNRFINFFTRGISVFPFPFWLFALSLLQSIKECPWLAFFSLCAEQRFEEKEGIWRQLLIQLKKDPKIAIENALKKVFVELKKPQGSFSADSLSIYRWAEFCSSVEPGHPIVPLVWQKFFSLYLQRPVLDSTLPERGSLGLRFFSQSRANSQRRQMKSCLSAVVMKTQSQIGRQSRTSDDEDRGGGGGPQVEREREYLLNTLSFFQTLNLWLEEPRLHDASLYLPGLPQQYNSQRLATIFSPPEFCFWMEFVPVSEVKVRRAVLIDEWLQVESYQKTLASHTPKPPRDDAMTRIRKRLDKGKQPVAPPTLQVGPAPFEHLTEEIMLSQDSLLVFLKSDIQFVVQQASSHSTKANVLVTLDTQYMDGLPVLYSNQPRQFMVSVPCKRSSSRCAGPATIVFRYEEIELSPKWEQMLKVNRSEYEQLVASLSLPLSLDFCKAVVRMEHTVSELSRMAEQLPETERSKAVQSGVNLFYEILTSLNLDCRQFPPSCQFLTSCVQILGQEFIQKDPSQTVKILDCLIKQPSKADLLAPLFHPNNSPAHFLEMYSNVETVAREEGPNVAFSVLTKFNVQDWLDGYSSSLVDRSTFLHQIWRGILLCGPRPSLEFEILLEVKTSLHSPAIVICIQDGWLACPSLHLLA</sequence>
<dbReference type="EMBL" id="CASHTH010004529">
    <property type="protein sequence ID" value="CAI8058550.1"/>
    <property type="molecule type" value="Genomic_DNA"/>
</dbReference>
<evidence type="ECO:0000313" key="7">
    <source>
        <dbReference type="Proteomes" id="UP001174909"/>
    </source>
</evidence>
<feature type="region of interest" description="Disordered" evidence="3">
    <location>
        <begin position="183"/>
        <end position="208"/>
    </location>
</feature>
<feature type="compositionally biased region" description="Polar residues" evidence="3">
    <location>
        <begin position="183"/>
        <end position="192"/>
    </location>
</feature>
<evidence type="ECO:0000259" key="5">
    <source>
        <dbReference type="Pfam" id="PF26573"/>
    </source>
</evidence>
<keyword evidence="7" id="KW-1185">Reference proteome</keyword>
<name>A0AA35U1P4_GEOBA</name>
<feature type="domain" description="Epg5-like TPR" evidence="5">
    <location>
        <begin position="66"/>
        <end position="269"/>
    </location>
</feature>
<dbReference type="AlphaFoldDB" id="A0AA35U1P4"/>